<gene>
    <name evidence="1" type="ORF">GGR06_004010</name>
</gene>
<dbReference type="RefSeq" id="WP_244437301.1">
    <property type="nucleotide sequence ID" value="NZ_JACIER010000024.1"/>
</dbReference>
<name>A0A840D5V7_9BACE</name>
<dbReference type="AlphaFoldDB" id="A0A840D5V7"/>
<dbReference type="Proteomes" id="UP000560658">
    <property type="component" value="Unassembled WGS sequence"/>
</dbReference>
<dbReference type="EMBL" id="JACIER010000024">
    <property type="protein sequence ID" value="MBB4046179.1"/>
    <property type="molecule type" value="Genomic_DNA"/>
</dbReference>
<protein>
    <submittedName>
        <fullName evidence="1">Uncharacterized protein</fullName>
    </submittedName>
</protein>
<reference evidence="1" key="1">
    <citation type="submission" date="2020-08" db="EMBL/GenBank/DDBJ databases">
        <title>Genomic Encyclopedia of Type Strains, Phase IV (KMG-IV): sequencing the most valuable type-strain genomes for metagenomic binning, comparative biology and taxonomic classification.</title>
        <authorList>
            <person name="Goeker M."/>
        </authorList>
    </citation>
    <scope>NUCLEOTIDE SEQUENCE [LARGE SCALE GENOMIC DNA]</scope>
    <source>
        <strain evidence="1">DSM 105720</strain>
    </source>
</reference>
<comment type="caution">
    <text evidence="1">The sequence shown here is derived from an EMBL/GenBank/DDBJ whole genome shotgun (WGS) entry which is preliminary data.</text>
</comment>
<sequence>MEMITITDITGASIEVTDLDAAIKQCRMCRDSHYKMPCGHTVGENHTFMLTQLEAIKQRQRRERWLASTQKRYDEGKRFTKSDMGYEIGRYEAYHPASLYWHHYTREQMIEHFNRMFGTDIK</sequence>
<organism evidence="1 2">
    <name type="scientific">Bacteroides reticulotermitis</name>
    <dbReference type="NCBI Taxonomy" id="1133319"/>
    <lineage>
        <taxon>Bacteria</taxon>
        <taxon>Pseudomonadati</taxon>
        <taxon>Bacteroidota</taxon>
        <taxon>Bacteroidia</taxon>
        <taxon>Bacteroidales</taxon>
        <taxon>Bacteroidaceae</taxon>
        <taxon>Bacteroides</taxon>
    </lineage>
</organism>
<evidence type="ECO:0000313" key="1">
    <source>
        <dbReference type="EMBL" id="MBB4046179.1"/>
    </source>
</evidence>
<evidence type="ECO:0000313" key="2">
    <source>
        <dbReference type="Proteomes" id="UP000560658"/>
    </source>
</evidence>
<accession>A0A840D5V7</accession>
<keyword evidence="2" id="KW-1185">Reference proteome</keyword>
<proteinExistence type="predicted"/>